<dbReference type="EMBL" id="JANUCT010000005">
    <property type="protein sequence ID" value="MCS3902983.1"/>
    <property type="molecule type" value="Genomic_DNA"/>
</dbReference>
<name>A0AAE3HM35_9GAMM</name>
<protein>
    <submittedName>
        <fullName evidence="3">Uncharacterized protein</fullName>
    </submittedName>
</protein>
<evidence type="ECO:0000256" key="2">
    <source>
        <dbReference type="SAM" id="SignalP"/>
    </source>
</evidence>
<evidence type="ECO:0000313" key="4">
    <source>
        <dbReference type="Proteomes" id="UP001204445"/>
    </source>
</evidence>
<dbReference type="Proteomes" id="UP001204445">
    <property type="component" value="Unassembled WGS sequence"/>
</dbReference>
<comment type="caution">
    <text evidence="3">The sequence shown here is derived from an EMBL/GenBank/DDBJ whole genome shotgun (WGS) entry which is preliminary data.</text>
</comment>
<dbReference type="AlphaFoldDB" id="A0AAE3HM35"/>
<keyword evidence="4" id="KW-1185">Reference proteome</keyword>
<organism evidence="3 4">
    <name type="scientific">Methylohalomonas lacus</name>
    <dbReference type="NCBI Taxonomy" id="398773"/>
    <lineage>
        <taxon>Bacteria</taxon>
        <taxon>Pseudomonadati</taxon>
        <taxon>Pseudomonadota</taxon>
        <taxon>Gammaproteobacteria</taxon>
        <taxon>Methylohalomonadales</taxon>
        <taxon>Methylohalomonadaceae</taxon>
        <taxon>Methylohalomonas</taxon>
    </lineage>
</organism>
<reference evidence="3" key="1">
    <citation type="submission" date="2022-08" db="EMBL/GenBank/DDBJ databases">
        <title>Genomic Encyclopedia of Type Strains, Phase III (KMG-III): the genomes of soil and plant-associated and newly described type strains.</title>
        <authorList>
            <person name="Whitman W."/>
        </authorList>
    </citation>
    <scope>NUCLEOTIDE SEQUENCE</scope>
    <source>
        <strain evidence="3">HMT 1</strain>
    </source>
</reference>
<proteinExistence type="predicted"/>
<gene>
    <name evidence="3" type="ORF">J2T55_000991</name>
</gene>
<sequence length="265" mass="28304">MNTRFVRRHWFIVQASALLCITVGTTAPAAQAAWPDTSAFSNARELTDGELSGMRGRFIDGNKILYFGIQMTSEWRTAAGESLQAGAIMYADMSGKVPNVRFEPHITAANGDGNTPSQQNFGNNQVQNQGTENASGVVQTIQAGGDHNSASNDFFIEIDSRSRGNALPGNTGNGMSNLTTLSGARLSVSSGNGGLGVSIDVPGQGRINQQILSRQGLHQSVQLNSNLQQIRNVTRLQLGIDRQASAGMDGQMRRAIETARGLNRL</sequence>
<evidence type="ECO:0000313" key="3">
    <source>
        <dbReference type="EMBL" id="MCS3902983.1"/>
    </source>
</evidence>
<feature type="region of interest" description="Disordered" evidence="1">
    <location>
        <begin position="107"/>
        <end position="129"/>
    </location>
</feature>
<feature type="compositionally biased region" description="Low complexity" evidence="1">
    <location>
        <begin position="118"/>
        <end position="129"/>
    </location>
</feature>
<feature type="chain" id="PRO_5042187869" evidence="2">
    <location>
        <begin position="33"/>
        <end position="265"/>
    </location>
</feature>
<feature type="signal peptide" evidence="2">
    <location>
        <begin position="1"/>
        <end position="32"/>
    </location>
</feature>
<accession>A0AAE3HM35</accession>
<keyword evidence="2" id="KW-0732">Signal</keyword>
<evidence type="ECO:0000256" key="1">
    <source>
        <dbReference type="SAM" id="MobiDB-lite"/>
    </source>
</evidence>